<evidence type="ECO:0000256" key="7">
    <source>
        <dbReference type="SAM" id="MobiDB-lite"/>
    </source>
</evidence>
<dbReference type="GO" id="GO:0016020">
    <property type="term" value="C:membrane"/>
    <property type="evidence" value="ECO:0007669"/>
    <property type="project" value="TreeGrafter"/>
</dbReference>
<keyword evidence="11" id="KW-1185">Reference proteome</keyword>
<sequence length="991" mass="111371">MACTEATPVHGAQIALSPLDLISPHEVRHLVTQQRPHATSGELEDALEHVYSTFLDRLLALVISARPPSPAEVELIARWVADQHRISYLDNAAVARAVERHISTLVDTGIPAVDGAESVAPTDIPWGVDDEDTEGDGVNLNAQTLQRTLYHIAEDRARQEGVIHRGITCNGCDEKPIRGIRWHCANCADFDLCANCEALNSHTKTHVFYKIRVPAPYLGTAKQEPLYPGKPHMMPPSVHSALKRRLVAETNMEAEEVDALWDQFTCLAGTEWLSDPNNVGWALDRRAFNHAFVPRYTSFIAAPNLIYDRIFSYYDSDKNGLIGFEEWIKGLDGMHASNGQVKSRIVFNGYDVDGDGYISRKDILRIFRAYYAIEKEATRNYVAEITEELSVRNALDTIRSSQPLGSAFPPHGLVGHHGHNAHLREKNQDDFENTDPVLRDDQPDVADREEMLRASNIRNVGLAELPESEQNRLITDRWARRQFYVDEEEGFGRPGGVNDNDHDNARLQRNDLVDAGEHSEDLASTTNESAARPRWSRSSSRVRFQDDVDMETRSNASTSSRPVGERWGGYEIPEPEKDLGTEVLYQITQQGFNELLNPLFEDKENNAMDASATRSERRELAACLEQINEQFKTQELKQLRAICKIGIFRYSKLSVDLFCNTMNTVSASNGLRSLFYSSDDVSVGYEEARKRLLHTYSSTQDSLLSTLSVPDDWIVDDISLWNTWLCRIQLQKEVLAAALESISRLGWIPSESSEMASRDPTMPQFRPNSLADVIATSLPTASVDGSSSRNDSASIMTDTYWFYPDEEDIHADLRGPFFICSTPKSEDTGADNSETIAEEGVATPSSLPALLIGGSSPLVVQEPMPPLEEPSVESNAIHWRNYTSNPMMCFLRVETENNAEVLRSSHRAVVHSSDPFHPETDQSKPLYRHVRELAMDPKSPSHHILLASLEAVQQEIHERKGSGLISFEEFDEHMQEGRLRFLESWMEWVSI</sequence>
<evidence type="ECO:0008006" key="12">
    <source>
        <dbReference type="Google" id="ProtNLM"/>
    </source>
</evidence>
<dbReference type="Proteomes" id="UP000799424">
    <property type="component" value="Unassembled WGS sequence"/>
</dbReference>
<evidence type="ECO:0000256" key="1">
    <source>
        <dbReference type="ARBA" id="ARBA00022723"/>
    </source>
</evidence>
<name>A0A6A6ZQA3_9PLEO</name>
<feature type="domain" description="EF-hand" evidence="9">
    <location>
        <begin position="338"/>
        <end position="373"/>
    </location>
</feature>
<reference evidence="10" key="1">
    <citation type="journal article" date="2020" name="Stud. Mycol.">
        <title>101 Dothideomycetes genomes: a test case for predicting lifestyles and emergence of pathogens.</title>
        <authorList>
            <person name="Haridas S."/>
            <person name="Albert R."/>
            <person name="Binder M."/>
            <person name="Bloem J."/>
            <person name="Labutti K."/>
            <person name="Salamov A."/>
            <person name="Andreopoulos B."/>
            <person name="Baker S."/>
            <person name="Barry K."/>
            <person name="Bills G."/>
            <person name="Bluhm B."/>
            <person name="Cannon C."/>
            <person name="Castanera R."/>
            <person name="Culley D."/>
            <person name="Daum C."/>
            <person name="Ezra D."/>
            <person name="Gonzalez J."/>
            <person name="Henrissat B."/>
            <person name="Kuo A."/>
            <person name="Liang C."/>
            <person name="Lipzen A."/>
            <person name="Lutzoni F."/>
            <person name="Magnuson J."/>
            <person name="Mondo S."/>
            <person name="Nolan M."/>
            <person name="Ohm R."/>
            <person name="Pangilinan J."/>
            <person name="Park H.-J."/>
            <person name="Ramirez L."/>
            <person name="Alfaro M."/>
            <person name="Sun H."/>
            <person name="Tritt A."/>
            <person name="Yoshinaga Y."/>
            <person name="Zwiers L.-H."/>
            <person name="Turgeon B."/>
            <person name="Goodwin S."/>
            <person name="Spatafora J."/>
            <person name="Crous P."/>
            <person name="Grigoriev I."/>
        </authorList>
    </citation>
    <scope>NUCLEOTIDE SEQUENCE</scope>
    <source>
        <strain evidence="10">CBS 113818</strain>
    </source>
</reference>
<dbReference type="AlphaFoldDB" id="A0A6A6ZQA3"/>
<protein>
    <recommendedName>
        <fullName evidence="12">EF-hand</fullName>
    </recommendedName>
</protein>
<keyword evidence="4" id="KW-0862">Zinc</keyword>
<dbReference type="GO" id="GO:0005829">
    <property type="term" value="C:cytosol"/>
    <property type="evidence" value="ECO:0007669"/>
    <property type="project" value="TreeGrafter"/>
</dbReference>
<feature type="domain" description="EF-hand" evidence="9">
    <location>
        <begin position="302"/>
        <end position="337"/>
    </location>
</feature>
<evidence type="ECO:0000256" key="3">
    <source>
        <dbReference type="ARBA" id="ARBA00022771"/>
    </source>
</evidence>
<dbReference type="InterPro" id="IPR018247">
    <property type="entry name" value="EF_Hand_1_Ca_BS"/>
</dbReference>
<dbReference type="PROSITE" id="PS00018">
    <property type="entry name" value="EF_HAND_1"/>
    <property type="match status" value="2"/>
</dbReference>
<evidence type="ECO:0000256" key="6">
    <source>
        <dbReference type="PROSITE-ProRule" id="PRU00228"/>
    </source>
</evidence>
<evidence type="ECO:0000259" key="8">
    <source>
        <dbReference type="PROSITE" id="PS50135"/>
    </source>
</evidence>
<dbReference type="GO" id="GO:0005509">
    <property type="term" value="F:calcium ion binding"/>
    <property type="evidence" value="ECO:0007669"/>
    <property type="project" value="InterPro"/>
</dbReference>
<dbReference type="GO" id="GO:0008270">
    <property type="term" value="F:zinc ion binding"/>
    <property type="evidence" value="ECO:0007669"/>
    <property type="project" value="UniProtKB-KW"/>
</dbReference>
<dbReference type="InterPro" id="IPR028846">
    <property type="entry name" value="Recoverin"/>
</dbReference>
<dbReference type="PANTHER" id="PTHR23055">
    <property type="entry name" value="CALCIUM BINDING PROTEINS"/>
    <property type="match status" value="1"/>
</dbReference>
<dbReference type="Pfam" id="PF00569">
    <property type="entry name" value="ZZ"/>
    <property type="match status" value="1"/>
</dbReference>
<dbReference type="SUPFAM" id="SSF57850">
    <property type="entry name" value="RING/U-box"/>
    <property type="match status" value="1"/>
</dbReference>
<accession>A0A6A6ZQA3</accession>
<dbReference type="InterPro" id="IPR043145">
    <property type="entry name" value="Znf_ZZ_sf"/>
</dbReference>
<feature type="region of interest" description="Disordered" evidence="7">
    <location>
        <begin position="517"/>
        <end position="569"/>
    </location>
</feature>
<dbReference type="PRINTS" id="PR00450">
    <property type="entry name" value="RECOVERIN"/>
</dbReference>
<dbReference type="CDD" id="cd02340">
    <property type="entry name" value="ZZ_NBR1_like"/>
    <property type="match status" value="1"/>
</dbReference>
<dbReference type="SMART" id="SM00054">
    <property type="entry name" value="EFh"/>
    <property type="match status" value="2"/>
</dbReference>
<gene>
    <name evidence="10" type="ORF">CC86DRAFT_447687</name>
</gene>
<dbReference type="InterPro" id="IPR011992">
    <property type="entry name" value="EF-hand-dom_pair"/>
</dbReference>
<evidence type="ECO:0000259" key="9">
    <source>
        <dbReference type="PROSITE" id="PS50222"/>
    </source>
</evidence>
<organism evidence="10 11">
    <name type="scientific">Ophiobolus disseminans</name>
    <dbReference type="NCBI Taxonomy" id="1469910"/>
    <lineage>
        <taxon>Eukaryota</taxon>
        <taxon>Fungi</taxon>
        <taxon>Dikarya</taxon>
        <taxon>Ascomycota</taxon>
        <taxon>Pezizomycotina</taxon>
        <taxon>Dothideomycetes</taxon>
        <taxon>Pleosporomycetidae</taxon>
        <taxon>Pleosporales</taxon>
        <taxon>Pleosporineae</taxon>
        <taxon>Phaeosphaeriaceae</taxon>
        <taxon>Ophiobolus</taxon>
    </lineage>
</organism>
<dbReference type="Gene3D" id="3.30.60.90">
    <property type="match status" value="1"/>
</dbReference>
<keyword evidence="2" id="KW-0677">Repeat</keyword>
<dbReference type="InterPro" id="IPR002048">
    <property type="entry name" value="EF_hand_dom"/>
</dbReference>
<keyword evidence="3 6" id="KW-0863">Zinc-finger</keyword>
<dbReference type="SMART" id="SM00291">
    <property type="entry name" value="ZnF_ZZ"/>
    <property type="match status" value="1"/>
</dbReference>
<dbReference type="EMBL" id="MU006232">
    <property type="protein sequence ID" value="KAF2823252.1"/>
    <property type="molecule type" value="Genomic_DNA"/>
</dbReference>
<dbReference type="OrthoDB" id="2122982at2759"/>
<feature type="compositionally biased region" description="Basic and acidic residues" evidence="7">
    <location>
        <begin position="543"/>
        <end position="552"/>
    </location>
</feature>
<feature type="domain" description="ZZ-type" evidence="8">
    <location>
        <begin position="164"/>
        <end position="216"/>
    </location>
</feature>
<keyword evidence="5" id="KW-0106">Calcium</keyword>
<dbReference type="Gene3D" id="1.10.238.10">
    <property type="entry name" value="EF-hand"/>
    <property type="match status" value="1"/>
</dbReference>
<evidence type="ECO:0000256" key="5">
    <source>
        <dbReference type="ARBA" id="ARBA00022837"/>
    </source>
</evidence>
<dbReference type="PROSITE" id="PS50135">
    <property type="entry name" value="ZF_ZZ_2"/>
    <property type="match status" value="1"/>
</dbReference>
<dbReference type="PANTHER" id="PTHR23055:SF187">
    <property type="entry name" value="EF HAND DOMAIN PROTEIN (AFU_ORTHOLOGUE AFUA_6G07310)"/>
    <property type="match status" value="1"/>
</dbReference>
<proteinExistence type="predicted"/>
<dbReference type="InterPro" id="IPR000433">
    <property type="entry name" value="Znf_ZZ"/>
</dbReference>
<keyword evidence="1" id="KW-0479">Metal-binding</keyword>
<dbReference type="PROSITE" id="PS01357">
    <property type="entry name" value="ZF_ZZ_1"/>
    <property type="match status" value="1"/>
</dbReference>
<dbReference type="Pfam" id="PF13202">
    <property type="entry name" value="EF-hand_5"/>
    <property type="match status" value="1"/>
</dbReference>
<dbReference type="CDD" id="cd00051">
    <property type="entry name" value="EFh"/>
    <property type="match status" value="1"/>
</dbReference>
<evidence type="ECO:0000313" key="10">
    <source>
        <dbReference type="EMBL" id="KAF2823252.1"/>
    </source>
</evidence>
<evidence type="ECO:0000256" key="4">
    <source>
        <dbReference type="ARBA" id="ARBA00022833"/>
    </source>
</evidence>
<dbReference type="SUPFAM" id="SSF47473">
    <property type="entry name" value="EF-hand"/>
    <property type="match status" value="1"/>
</dbReference>
<evidence type="ECO:0000256" key="2">
    <source>
        <dbReference type="ARBA" id="ARBA00022737"/>
    </source>
</evidence>
<evidence type="ECO:0000313" key="11">
    <source>
        <dbReference type="Proteomes" id="UP000799424"/>
    </source>
</evidence>
<feature type="compositionally biased region" description="Low complexity" evidence="7">
    <location>
        <begin position="529"/>
        <end position="542"/>
    </location>
</feature>
<dbReference type="PROSITE" id="PS50222">
    <property type="entry name" value="EF_HAND_2"/>
    <property type="match status" value="2"/>
</dbReference>